<dbReference type="Proteomes" id="UP000199677">
    <property type="component" value="Unassembled WGS sequence"/>
</dbReference>
<dbReference type="InterPro" id="IPR013096">
    <property type="entry name" value="Cupin_2"/>
</dbReference>
<dbReference type="InterPro" id="IPR010982">
    <property type="entry name" value="Lambda_DNA-bd_dom_sf"/>
</dbReference>
<dbReference type="InterPro" id="IPR001387">
    <property type="entry name" value="Cro/C1-type_HTH"/>
</dbReference>
<dbReference type="PROSITE" id="PS50943">
    <property type="entry name" value="HTH_CROC1"/>
    <property type="match status" value="1"/>
</dbReference>
<dbReference type="RefSeq" id="WP_089704984.1">
    <property type="nucleotide sequence ID" value="NZ_FNII01000006.1"/>
</dbReference>
<organism evidence="3 4">
    <name type="scientific">Vreelandella arcis</name>
    <dbReference type="NCBI Taxonomy" id="416873"/>
    <lineage>
        <taxon>Bacteria</taxon>
        <taxon>Pseudomonadati</taxon>
        <taxon>Pseudomonadota</taxon>
        <taxon>Gammaproteobacteria</taxon>
        <taxon>Oceanospirillales</taxon>
        <taxon>Halomonadaceae</taxon>
        <taxon>Vreelandella</taxon>
    </lineage>
</organism>
<dbReference type="Pfam" id="PF07883">
    <property type="entry name" value="Cupin_2"/>
    <property type="match status" value="1"/>
</dbReference>
<reference evidence="4" key="1">
    <citation type="submission" date="2016-10" db="EMBL/GenBank/DDBJ databases">
        <authorList>
            <person name="Varghese N."/>
            <person name="Submissions S."/>
        </authorList>
    </citation>
    <scope>NUCLEOTIDE SEQUENCE [LARGE SCALE GENOMIC DNA]</scope>
    <source>
        <strain evidence="4">CGMCC 1.6494</strain>
    </source>
</reference>
<dbReference type="InterPro" id="IPR011051">
    <property type="entry name" value="RmlC_Cupin_sf"/>
</dbReference>
<dbReference type="CDD" id="cd02209">
    <property type="entry name" value="cupin_XRE_C"/>
    <property type="match status" value="1"/>
</dbReference>
<dbReference type="SUPFAM" id="SSF51182">
    <property type="entry name" value="RmlC-like cupins"/>
    <property type="match status" value="1"/>
</dbReference>
<evidence type="ECO:0000259" key="2">
    <source>
        <dbReference type="PROSITE" id="PS50943"/>
    </source>
</evidence>
<dbReference type="EMBL" id="FNII01000006">
    <property type="protein sequence ID" value="SDN57782.1"/>
    <property type="molecule type" value="Genomic_DNA"/>
</dbReference>
<dbReference type="PANTHER" id="PTHR46797">
    <property type="entry name" value="HTH-TYPE TRANSCRIPTIONAL REGULATOR"/>
    <property type="match status" value="1"/>
</dbReference>
<keyword evidence="1" id="KW-0238">DNA-binding</keyword>
<feature type="domain" description="HTH cro/C1-type" evidence="2">
    <location>
        <begin position="12"/>
        <end position="66"/>
    </location>
</feature>
<evidence type="ECO:0000313" key="3">
    <source>
        <dbReference type="EMBL" id="SDN57782.1"/>
    </source>
</evidence>
<dbReference type="AlphaFoldDB" id="A0A1H0CIY5"/>
<sequence>MDDNNTTLGYRLRQLRLSKRMSLRALAERSGLSHPFISSIEKDTGNPSISSLKRILDNLDVTLSDFFAEKVSVERVAFYKASELVELADGKELSYRQVGANLKNAKMMILHERYAPGASTGDDTYQHYAEEGGVVVSGRILITVGDKSRVLESGDAYYFDSTLPHKMENVFEEECIVVSSVTPPTF</sequence>
<accession>A0A1H0CIY5</accession>
<dbReference type="SUPFAM" id="SSF47413">
    <property type="entry name" value="lambda repressor-like DNA-binding domains"/>
    <property type="match status" value="1"/>
</dbReference>
<evidence type="ECO:0000313" key="4">
    <source>
        <dbReference type="Proteomes" id="UP000199677"/>
    </source>
</evidence>
<dbReference type="InterPro" id="IPR014710">
    <property type="entry name" value="RmlC-like_jellyroll"/>
</dbReference>
<dbReference type="InterPro" id="IPR050807">
    <property type="entry name" value="TransReg_Diox_bact_type"/>
</dbReference>
<evidence type="ECO:0000256" key="1">
    <source>
        <dbReference type="ARBA" id="ARBA00023125"/>
    </source>
</evidence>
<protein>
    <submittedName>
        <fullName evidence="3">Transcriptional regulator, XRE family with cupin sensor</fullName>
    </submittedName>
</protein>
<dbReference type="Gene3D" id="2.60.120.10">
    <property type="entry name" value="Jelly Rolls"/>
    <property type="match status" value="1"/>
</dbReference>
<dbReference type="GO" id="GO:0003700">
    <property type="term" value="F:DNA-binding transcription factor activity"/>
    <property type="evidence" value="ECO:0007669"/>
    <property type="project" value="TreeGrafter"/>
</dbReference>
<dbReference type="CDD" id="cd00093">
    <property type="entry name" value="HTH_XRE"/>
    <property type="match status" value="1"/>
</dbReference>
<gene>
    <name evidence="3" type="ORF">SAMN04487951_10674</name>
</gene>
<dbReference type="GO" id="GO:0003677">
    <property type="term" value="F:DNA binding"/>
    <property type="evidence" value="ECO:0007669"/>
    <property type="project" value="UniProtKB-KW"/>
</dbReference>
<proteinExistence type="predicted"/>
<name>A0A1H0CIY5_9GAMM</name>
<keyword evidence="4" id="KW-1185">Reference proteome</keyword>
<dbReference type="PANTHER" id="PTHR46797:SF11">
    <property type="entry name" value="HTH-TYPE TRANSCRIPTIONAL REGULATOR PUUR"/>
    <property type="match status" value="1"/>
</dbReference>
<dbReference type="OrthoDB" id="9814751at2"/>
<dbReference type="STRING" id="416873.SAMN04487951_10674"/>
<dbReference type="Gene3D" id="1.10.260.40">
    <property type="entry name" value="lambda repressor-like DNA-binding domains"/>
    <property type="match status" value="1"/>
</dbReference>
<dbReference type="SMART" id="SM00530">
    <property type="entry name" value="HTH_XRE"/>
    <property type="match status" value="1"/>
</dbReference>
<dbReference type="GO" id="GO:0005829">
    <property type="term" value="C:cytosol"/>
    <property type="evidence" value="ECO:0007669"/>
    <property type="project" value="TreeGrafter"/>
</dbReference>
<dbReference type="Pfam" id="PF01381">
    <property type="entry name" value="HTH_3"/>
    <property type="match status" value="1"/>
</dbReference>